<dbReference type="EMBL" id="LWDX02010109">
    <property type="protein sequence ID" value="OEL36093.1"/>
    <property type="molecule type" value="Genomic_DNA"/>
</dbReference>
<dbReference type="FunFam" id="3.30.200.20:FF:000465">
    <property type="entry name" value="Cysteine-rich receptor-like protein kinase 6"/>
    <property type="match status" value="1"/>
</dbReference>
<dbReference type="SUPFAM" id="SSF56112">
    <property type="entry name" value="Protein kinase-like (PK-like)"/>
    <property type="match status" value="1"/>
</dbReference>
<protein>
    <recommendedName>
        <fullName evidence="2">Protein kinase domain-containing protein</fullName>
    </recommendedName>
</protein>
<dbReference type="InterPro" id="IPR000719">
    <property type="entry name" value="Prot_kinase_dom"/>
</dbReference>
<reference evidence="3 4" key="1">
    <citation type="submission" date="2016-09" db="EMBL/GenBank/DDBJ databases">
        <title>The draft genome of Dichanthelium oligosanthes: A C3 panicoid grass species.</title>
        <authorList>
            <person name="Studer A.J."/>
            <person name="Schnable J.C."/>
            <person name="Brutnell T.P."/>
        </authorList>
    </citation>
    <scope>NUCLEOTIDE SEQUENCE [LARGE SCALE GENOMIC DNA]</scope>
    <source>
        <strain evidence="4">cv. Kellogg 1175</strain>
        <tissue evidence="3">Leaf</tissue>
    </source>
</reference>
<dbReference type="Gene3D" id="3.30.200.20">
    <property type="entry name" value="Phosphorylase Kinase, domain 1"/>
    <property type="match status" value="1"/>
</dbReference>
<dbReference type="PROSITE" id="PS00107">
    <property type="entry name" value="PROTEIN_KINASE_ATP"/>
    <property type="match status" value="1"/>
</dbReference>
<feature type="domain" description="Protein kinase" evidence="2">
    <location>
        <begin position="31"/>
        <end position="144"/>
    </location>
</feature>
<organism evidence="3 4">
    <name type="scientific">Dichanthelium oligosanthes</name>
    <dbReference type="NCBI Taxonomy" id="888268"/>
    <lineage>
        <taxon>Eukaryota</taxon>
        <taxon>Viridiplantae</taxon>
        <taxon>Streptophyta</taxon>
        <taxon>Embryophyta</taxon>
        <taxon>Tracheophyta</taxon>
        <taxon>Spermatophyta</taxon>
        <taxon>Magnoliopsida</taxon>
        <taxon>Liliopsida</taxon>
        <taxon>Poales</taxon>
        <taxon>Poaceae</taxon>
        <taxon>PACMAD clade</taxon>
        <taxon>Panicoideae</taxon>
        <taxon>Panicodae</taxon>
        <taxon>Paniceae</taxon>
        <taxon>Dichantheliinae</taxon>
        <taxon>Dichanthelium</taxon>
    </lineage>
</organism>
<dbReference type="GO" id="GO:0004672">
    <property type="term" value="F:protein kinase activity"/>
    <property type="evidence" value="ECO:0007669"/>
    <property type="project" value="InterPro"/>
</dbReference>
<keyword evidence="1" id="KW-0547">Nucleotide-binding</keyword>
<evidence type="ECO:0000313" key="4">
    <source>
        <dbReference type="Proteomes" id="UP000095767"/>
    </source>
</evidence>
<dbReference type="Proteomes" id="UP000095767">
    <property type="component" value="Unassembled WGS sequence"/>
</dbReference>
<dbReference type="STRING" id="888268.A0A1E5WFC1"/>
<proteinExistence type="predicted"/>
<accession>A0A1E5WFC1</accession>
<comment type="caution">
    <text evidence="3">The sequence shown here is derived from an EMBL/GenBank/DDBJ whole genome shotgun (WGS) entry which is preliminary data.</text>
</comment>
<keyword evidence="1" id="KW-0067">ATP-binding</keyword>
<evidence type="ECO:0000256" key="1">
    <source>
        <dbReference type="PROSITE-ProRule" id="PRU10141"/>
    </source>
</evidence>
<dbReference type="PANTHER" id="PTHR45707">
    <property type="entry name" value="C2 CALCIUM/LIPID-BINDING PLANT PHOSPHORIBOSYLTRANSFERASE FAMILY PROTEIN"/>
    <property type="match status" value="1"/>
</dbReference>
<dbReference type="AlphaFoldDB" id="A0A1E5WFC1"/>
<keyword evidence="4" id="KW-1185">Reference proteome</keyword>
<dbReference type="InterPro" id="IPR011009">
    <property type="entry name" value="Kinase-like_dom_sf"/>
</dbReference>
<sequence length="144" mass="16751">MESVPEKKLQHQSSTPYKIDIHYLRSLTKNFSEDQILGRGGFGIVYKVKQGGQENGEVVAVKKLQMSMAAMDDKQFMNEVKHAMDIYHPNIVRLEGYCYHTEKELKFYNGSYIFVDEIYKLLCFEYLPNGSLDKYFSDTKNILT</sequence>
<dbReference type="Pfam" id="PF00069">
    <property type="entry name" value="Pkinase"/>
    <property type="match status" value="1"/>
</dbReference>
<feature type="binding site" evidence="1">
    <location>
        <position position="63"/>
    </location>
    <ligand>
        <name>ATP</name>
        <dbReference type="ChEBI" id="CHEBI:30616"/>
    </ligand>
</feature>
<name>A0A1E5WFC1_9POAL</name>
<evidence type="ECO:0000259" key="2">
    <source>
        <dbReference type="PROSITE" id="PS50011"/>
    </source>
</evidence>
<dbReference type="PANTHER" id="PTHR45707:SF71">
    <property type="entry name" value="PROTEIN KINASE DOMAIN-CONTAINING PROTEIN"/>
    <property type="match status" value="1"/>
</dbReference>
<dbReference type="OrthoDB" id="686240at2759"/>
<dbReference type="InterPro" id="IPR017441">
    <property type="entry name" value="Protein_kinase_ATP_BS"/>
</dbReference>
<evidence type="ECO:0000313" key="3">
    <source>
        <dbReference type="EMBL" id="OEL36093.1"/>
    </source>
</evidence>
<dbReference type="GO" id="GO:0005524">
    <property type="term" value="F:ATP binding"/>
    <property type="evidence" value="ECO:0007669"/>
    <property type="project" value="UniProtKB-UniRule"/>
</dbReference>
<gene>
    <name evidence="3" type="ORF">BAE44_0002888</name>
</gene>
<dbReference type="PROSITE" id="PS50011">
    <property type="entry name" value="PROTEIN_KINASE_DOM"/>
    <property type="match status" value="1"/>
</dbReference>